<dbReference type="PANTHER" id="PTHR30061">
    <property type="entry name" value="MALTOSE-BINDING PERIPLASMIC PROTEIN"/>
    <property type="match status" value="1"/>
</dbReference>
<dbReference type="InterPro" id="IPR006059">
    <property type="entry name" value="SBP"/>
</dbReference>
<keyword evidence="6" id="KW-1185">Reference proteome</keyword>
<evidence type="ECO:0000256" key="2">
    <source>
        <dbReference type="ARBA" id="ARBA00022448"/>
    </source>
</evidence>
<accession>A0ABP6Y9F7</accession>
<feature type="chain" id="PRO_5045042536" evidence="4">
    <location>
        <begin position="22"/>
        <end position="424"/>
    </location>
</feature>
<dbReference type="Proteomes" id="UP001500630">
    <property type="component" value="Unassembled WGS sequence"/>
</dbReference>
<evidence type="ECO:0000256" key="4">
    <source>
        <dbReference type="SAM" id="SignalP"/>
    </source>
</evidence>
<keyword evidence="3 4" id="KW-0732">Signal</keyword>
<comment type="caution">
    <text evidence="5">The sequence shown here is derived from an EMBL/GenBank/DDBJ whole genome shotgun (WGS) entry which is preliminary data.</text>
</comment>
<dbReference type="EMBL" id="BAABDQ010000018">
    <property type="protein sequence ID" value="GAA3578914.1"/>
    <property type="molecule type" value="Genomic_DNA"/>
</dbReference>
<evidence type="ECO:0000256" key="3">
    <source>
        <dbReference type="ARBA" id="ARBA00022729"/>
    </source>
</evidence>
<dbReference type="CDD" id="cd13585">
    <property type="entry name" value="PBP2_TMBP_like"/>
    <property type="match status" value="1"/>
</dbReference>
<gene>
    <name evidence="5" type="ORF">GCM10022419_070440</name>
</gene>
<dbReference type="Gene3D" id="3.40.190.10">
    <property type="entry name" value="Periplasmic binding protein-like II"/>
    <property type="match status" value="1"/>
</dbReference>
<feature type="signal peptide" evidence="4">
    <location>
        <begin position="1"/>
        <end position="21"/>
    </location>
</feature>
<keyword evidence="2" id="KW-0813">Transport</keyword>
<organism evidence="5 6">
    <name type="scientific">Nonomuraea rosea</name>
    <dbReference type="NCBI Taxonomy" id="638574"/>
    <lineage>
        <taxon>Bacteria</taxon>
        <taxon>Bacillati</taxon>
        <taxon>Actinomycetota</taxon>
        <taxon>Actinomycetes</taxon>
        <taxon>Streptosporangiales</taxon>
        <taxon>Streptosporangiaceae</taxon>
        <taxon>Nonomuraea</taxon>
    </lineage>
</organism>
<reference evidence="6" key="1">
    <citation type="journal article" date="2019" name="Int. J. Syst. Evol. Microbiol.">
        <title>The Global Catalogue of Microorganisms (GCM) 10K type strain sequencing project: providing services to taxonomists for standard genome sequencing and annotation.</title>
        <authorList>
            <consortium name="The Broad Institute Genomics Platform"/>
            <consortium name="The Broad Institute Genome Sequencing Center for Infectious Disease"/>
            <person name="Wu L."/>
            <person name="Ma J."/>
        </authorList>
    </citation>
    <scope>NUCLEOTIDE SEQUENCE [LARGE SCALE GENOMIC DNA]</scope>
    <source>
        <strain evidence="6">JCM 17326</strain>
    </source>
</reference>
<dbReference type="PROSITE" id="PS51257">
    <property type="entry name" value="PROKAR_LIPOPROTEIN"/>
    <property type="match status" value="1"/>
</dbReference>
<evidence type="ECO:0000313" key="5">
    <source>
        <dbReference type="EMBL" id="GAA3578914.1"/>
    </source>
</evidence>
<comment type="similarity">
    <text evidence="1">Belongs to the bacterial solute-binding protein 1 family.</text>
</comment>
<evidence type="ECO:0000256" key="1">
    <source>
        <dbReference type="ARBA" id="ARBA00008520"/>
    </source>
</evidence>
<dbReference type="Pfam" id="PF01547">
    <property type="entry name" value="SBP_bac_1"/>
    <property type="match status" value="1"/>
</dbReference>
<name>A0ABP6Y9F7_9ACTN</name>
<dbReference type="RefSeq" id="WP_345568620.1">
    <property type="nucleotide sequence ID" value="NZ_BAABDQ010000018.1"/>
</dbReference>
<protein>
    <submittedName>
        <fullName evidence="5">Sugar ABC transporter substrate-binding protein</fullName>
    </submittedName>
</protein>
<proteinExistence type="inferred from homology"/>
<dbReference type="PANTHER" id="PTHR30061:SF50">
    <property type="entry name" value="MALTOSE_MALTODEXTRIN-BINDING PERIPLASMIC PROTEIN"/>
    <property type="match status" value="1"/>
</dbReference>
<dbReference type="SUPFAM" id="SSF53850">
    <property type="entry name" value="Periplasmic binding protein-like II"/>
    <property type="match status" value="1"/>
</dbReference>
<evidence type="ECO:0000313" key="6">
    <source>
        <dbReference type="Proteomes" id="UP001500630"/>
    </source>
</evidence>
<sequence>MRTTRLAALAAALAIAVSACGGGGGGQTSAANDKPTGTATMWVRDSAKGFINLLADRYNKTHDGKVQVTIVPTGNFVQKFGTAAASGSGPDIASIDLVYLPYFASKGVLDDLTPVLNSLTWKDGLSEAHKKLAVYDGKTFALPFTAEASVTFYNKDLFKKAGLDPDKPPANYADMLAAARAIRKLGSDYYGFTMAGQCGGCNVFEFAPHVWASGGKILSDDGKSALFDSAEVTDALTFYRQLWTEGLMPPSAKTDGGTVQPQSFQSGKVGMVNLGAFFVQTLVADKKIDFGATPIVGKDGGTSSFAGGDEIAVTKGAKNKAVAYDFVKWATGEEAQTILAKNAIVPIRTDLVDKIYAPLDPRYKVLGEAMTSGQTPYSVVENGIINDNNGPWAKMINQAVFGTGDIKTAQAAAKQAAQQIIDQG</sequence>